<dbReference type="InterPro" id="IPR050482">
    <property type="entry name" value="Sensor_HK_TwoCompSys"/>
</dbReference>
<keyword evidence="7" id="KW-1185">Reference proteome</keyword>
<gene>
    <name evidence="6" type="ORF">C3942_01540</name>
</gene>
<accession>A0A2S5TKU6</accession>
<dbReference type="AlphaFoldDB" id="A0A2S5TKU6"/>
<evidence type="ECO:0000256" key="3">
    <source>
        <dbReference type="ARBA" id="ARBA00023012"/>
    </source>
</evidence>
<evidence type="ECO:0000256" key="4">
    <source>
        <dbReference type="SAM" id="Phobius"/>
    </source>
</evidence>
<feature type="transmembrane region" description="Helical" evidence="4">
    <location>
        <begin position="275"/>
        <end position="294"/>
    </location>
</feature>
<evidence type="ECO:0000259" key="5">
    <source>
        <dbReference type="SMART" id="SM00387"/>
    </source>
</evidence>
<evidence type="ECO:0000256" key="2">
    <source>
        <dbReference type="ARBA" id="ARBA00022777"/>
    </source>
</evidence>
<dbReference type="OrthoDB" id="9797605at2"/>
<dbReference type="Gene3D" id="3.30.565.10">
    <property type="entry name" value="Histidine kinase-like ATPase, C-terminal domain"/>
    <property type="match status" value="1"/>
</dbReference>
<feature type="transmembrane region" description="Helical" evidence="4">
    <location>
        <begin position="211"/>
        <end position="231"/>
    </location>
</feature>
<proteinExistence type="predicted"/>
<comment type="caution">
    <text evidence="6">The sequence shown here is derived from an EMBL/GenBank/DDBJ whole genome shotgun (WGS) entry which is preliminary data.</text>
</comment>
<dbReference type="GO" id="GO:0000160">
    <property type="term" value="P:phosphorelay signal transduction system"/>
    <property type="evidence" value="ECO:0007669"/>
    <property type="project" value="UniProtKB-KW"/>
</dbReference>
<sequence length="620" mass="69137">MAGKWRGRWTTALLVLVLYLGGGLAWGADSLRLTAGEFLPEASMQLPDDADPRWRPVQLPDPWQQPGRRAEGSSGWYRFRVDTPAPAQEPWALYFLRGGINLAAYFNRGFIGDGGRFDEPIAFNANRPLLFAVPQSLLSSDGRNVVHVYLRGYPHFTGLYPPEAGTLRELQPRYDRRSLLQDDLGFALLLLTVVTALFSLTLFLRNRDQSLYLWFALCAVCWSAFSASMALHDLPLPGRYQLVLIHSSIDWACALQLLFVHRFLGVRRPRIEKTLLALAAAGTLCNVLGGWWALRYLGSFFNLLSLLGLVYGLAFALGRHGHRRDAALLCSGLGLQLLCALHDFGLALTRSPDWYAHSIFLLPLAVSLFLTALGWRVLDRSLVARRDVEDLNLLLETRVAEARRSLEQGFERRCELERQQSALEERERIHRDLHEDLGGKLLTLIHTGENEANVELARSALADLREVVIFDPGTAVSLRGTLAEMEAEAQQRTERAGCRLRWSYPEDGDDLAVPSLFAFHLARILREAVSNALRHGSAPEIRVDFALGGGRLRMQVADAGCGFEGSRPGIGMRSMCARTELLRGRIHWNQGEYGGTVVELQAPLPLVPEDEARIGSVLMS</sequence>
<evidence type="ECO:0000313" key="6">
    <source>
        <dbReference type="EMBL" id="PPE75603.1"/>
    </source>
</evidence>
<reference evidence="6 7" key="1">
    <citation type="submission" date="2018-02" db="EMBL/GenBank/DDBJ databases">
        <title>Genome sequencing of Solimonas sp. HR-BB.</title>
        <authorList>
            <person name="Lee Y."/>
            <person name="Jeon C.O."/>
        </authorList>
    </citation>
    <scope>NUCLEOTIDE SEQUENCE [LARGE SCALE GENOMIC DNA]</scope>
    <source>
        <strain evidence="6 7">HR-BB</strain>
    </source>
</reference>
<keyword evidence="4" id="KW-0812">Transmembrane</keyword>
<protein>
    <recommendedName>
        <fullName evidence="5">Histidine kinase/HSP90-like ATPase domain-containing protein</fullName>
    </recommendedName>
</protein>
<dbReference type="Pfam" id="PF02518">
    <property type="entry name" value="HATPase_c"/>
    <property type="match status" value="1"/>
</dbReference>
<keyword evidence="3" id="KW-0902">Two-component regulatory system</keyword>
<feature type="transmembrane region" description="Helical" evidence="4">
    <location>
        <begin position="243"/>
        <end position="263"/>
    </location>
</feature>
<feature type="transmembrane region" description="Helical" evidence="4">
    <location>
        <begin position="184"/>
        <end position="204"/>
    </location>
</feature>
<keyword evidence="1" id="KW-0808">Transferase</keyword>
<dbReference type="SUPFAM" id="SSF55874">
    <property type="entry name" value="ATPase domain of HSP90 chaperone/DNA topoisomerase II/histidine kinase"/>
    <property type="match status" value="1"/>
</dbReference>
<feature type="transmembrane region" description="Helical" evidence="4">
    <location>
        <begin position="326"/>
        <end position="348"/>
    </location>
</feature>
<feature type="domain" description="Histidine kinase/HSP90-like ATPase" evidence="5">
    <location>
        <begin position="516"/>
        <end position="606"/>
    </location>
</feature>
<dbReference type="CDD" id="cd16917">
    <property type="entry name" value="HATPase_UhpB-NarQ-NarX-like"/>
    <property type="match status" value="1"/>
</dbReference>
<dbReference type="RefSeq" id="WP_104228569.1">
    <property type="nucleotide sequence ID" value="NZ_PSNW01000001.1"/>
</dbReference>
<keyword evidence="4" id="KW-1133">Transmembrane helix</keyword>
<dbReference type="InterPro" id="IPR003594">
    <property type="entry name" value="HATPase_dom"/>
</dbReference>
<keyword evidence="2" id="KW-0418">Kinase</keyword>
<keyword evidence="4" id="KW-0472">Membrane</keyword>
<dbReference type="InterPro" id="IPR036890">
    <property type="entry name" value="HATPase_C_sf"/>
</dbReference>
<name>A0A2S5TKU6_9GAMM</name>
<evidence type="ECO:0000256" key="1">
    <source>
        <dbReference type="ARBA" id="ARBA00022679"/>
    </source>
</evidence>
<dbReference type="SMART" id="SM00387">
    <property type="entry name" value="HATPase_c"/>
    <property type="match status" value="1"/>
</dbReference>
<dbReference type="GO" id="GO:0016301">
    <property type="term" value="F:kinase activity"/>
    <property type="evidence" value="ECO:0007669"/>
    <property type="project" value="UniProtKB-KW"/>
</dbReference>
<evidence type="ECO:0000313" key="7">
    <source>
        <dbReference type="Proteomes" id="UP000238220"/>
    </source>
</evidence>
<dbReference type="Proteomes" id="UP000238220">
    <property type="component" value="Unassembled WGS sequence"/>
</dbReference>
<dbReference type="EMBL" id="PSNW01000001">
    <property type="protein sequence ID" value="PPE75603.1"/>
    <property type="molecule type" value="Genomic_DNA"/>
</dbReference>
<organism evidence="6 7">
    <name type="scientific">Solimonas fluminis</name>
    <dbReference type="NCBI Taxonomy" id="2086571"/>
    <lineage>
        <taxon>Bacteria</taxon>
        <taxon>Pseudomonadati</taxon>
        <taxon>Pseudomonadota</taxon>
        <taxon>Gammaproteobacteria</taxon>
        <taxon>Nevskiales</taxon>
        <taxon>Nevskiaceae</taxon>
        <taxon>Solimonas</taxon>
    </lineage>
</organism>
<dbReference type="PANTHER" id="PTHR24421">
    <property type="entry name" value="NITRATE/NITRITE SENSOR PROTEIN NARX-RELATED"/>
    <property type="match status" value="1"/>
</dbReference>
<feature type="transmembrane region" description="Helical" evidence="4">
    <location>
        <begin position="300"/>
        <end position="319"/>
    </location>
</feature>
<dbReference type="PANTHER" id="PTHR24421:SF55">
    <property type="entry name" value="SENSOR HISTIDINE KINASE YDFH"/>
    <property type="match status" value="1"/>
</dbReference>
<feature type="transmembrane region" description="Helical" evidence="4">
    <location>
        <begin position="354"/>
        <end position="378"/>
    </location>
</feature>